<evidence type="ECO:0000313" key="8">
    <source>
        <dbReference type="EMBL" id="TWU60331.1"/>
    </source>
</evidence>
<dbReference type="AlphaFoldDB" id="A0A5C6FFN5"/>
<dbReference type="PANTHER" id="PTHR11879:SF22">
    <property type="entry name" value="ASPARTATE AMINOTRANSFERASE, MITOCHONDRIAL"/>
    <property type="match status" value="1"/>
</dbReference>
<evidence type="ECO:0000256" key="3">
    <source>
        <dbReference type="ARBA" id="ARBA00011738"/>
    </source>
</evidence>
<dbReference type="SUPFAM" id="SSF53383">
    <property type="entry name" value="PLP-dependent transferases"/>
    <property type="match status" value="1"/>
</dbReference>
<dbReference type="Proteomes" id="UP000318288">
    <property type="component" value="Unassembled WGS sequence"/>
</dbReference>
<evidence type="ECO:0000313" key="9">
    <source>
        <dbReference type="Proteomes" id="UP000318288"/>
    </source>
</evidence>
<accession>A0A5C6FFN5</accession>
<keyword evidence="9" id="KW-1185">Reference proteome</keyword>
<keyword evidence="4 8" id="KW-0032">Aminotransferase</keyword>
<dbReference type="InterPro" id="IPR015421">
    <property type="entry name" value="PyrdxlP-dep_Trfase_major"/>
</dbReference>
<dbReference type="GO" id="GO:0030170">
    <property type="term" value="F:pyridoxal phosphate binding"/>
    <property type="evidence" value="ECO:0007669"/>
    <property type="project" value="InterPro"/>
</dbReference>
<keyword evidence="6" id="KW-0663">Pyridoxal phosphate</keyword>
<evidence type="ECO:0000256" key="1">
    <source>
        <dbReference type="ARBA" id="ARBA00001933"/>
    </source>
</evidence>
<dbReference type="InterPro" id="IPR015422">
    <property type="entry name" value="PyrdxlP-dep_Trfase_small"/>
</dbReference>
<dbReference type="InterPro" id="IPR004839">
    <property type="entry name" value="Aminotransferase_I/II_large"/>
</dbReference>
<dbReference type="InterPro" id="IPR015424">
    <property type="entry name" value="PyrdxlP-dep_Trfase"/>
</dbReference>
<evidence type="ECO:0000256" key="2">
    <source>
        <dbReference type="ARBA" id="ARBA00007441"/>
    </source>
</evidence>
<evidence type="ECO:0000256" key="4">
    <source>
        <dbReference type="ARBA" id="ARBA00022576"/>
    </source>
</evidence>
<gene>
    <name evidence="8" type="primary">aspC</name>
    <name evidence="8" type="ORF">Poly51_06060</name>
</gene>
<dbReference type="FunFam" id="3.40.640.10:FF:000066">
    <property type="entry name" value="Aspartate aminotransferase"/>
    <property type="match status" value="1"/>
</dbReference>
<reference evidence="8 9" key="1">
    <citation type="submission" date="2019-02" db="EMBL/GenBank/DDBJ databases">
        <title>Deep-cultivation of Planctomycetes and their phenomic and genomic characterization uncovers novel biology.</title>
        <authorList>
            <person name="Wiegand S."/>
            <person name="Jogler M."/>
            <person name="Boedeker C."/>
            <person name="Pinto D."/>
            <person name="Vollmers J."/>
            <person name="Rivas-Marin E."/>
            <person name="Kohn T."/>
            <person name="Peeters S.H."/>
            <person name="Heuer A."/>
            <person name="Rast P."/>
            <person name="Oberbeckmann S."/>
            <person name="Bunk B."/>
            <person name="Jeske O."/>
            <person name="Meyerdierks A."/>
            <person name="Storesund J.E."/>
            <person name="Kallscheuer N."/>
            <person name="Luecker S."/>
            <person name="Lage O.M."/>
            <person name="Pohl T."/>
            <person name="Merkel B.J."/>
            <person name="Hornburger P."/>
            <person name="Mueller R.-W."/>
            <person name="Bruemmer F."/>
            <person name="Labrenz M."/>
            <person name="Spormann A.M."/>
            <person name="Op Den Camp H."/>
            <person name="Overmann J."/>
            <person name="Amann R."/>
            <person name="Jetten M.S.M."/>
            <person name="Mascher T."/>
            <person name="Medema M.H."/>
            <person name="Devos D.P."/>
            <person name="Kaster A.-K."/>
            <person name="Ovreas L."/>
            <person name="Rohde M."/>
            <person name="Galperin M.Y."/>
            <person name="Jogler C."/>
        </authorList>
    </citation>
    <scope>NUCLEOTIDE SEQUENCE [LARGE SCALE GENOMIC DNA]</scope>
    <source>
        <strain evidence="8 9">Poly51</strain>
    </source>
</reference>
<dbReference type="EMBL" id="SJPW01000001">
    <property type="protein sequence ID" value="TWU60331.1"/>
    <property type="molecule type" value="Genomic_DNA"/>
</dbReference>
<dbReference type="Gene3D" id="3.90.1150.10">
    <property type="entry name" value="Aspartate Aminotransferase, domain 1"/>
    <property type="match status" value="1"/>
</dbReference>
<dbReference type="PRINTS" id="PR00799">
    <property type="entry name" value="TRANSAMINASE"/>
</dbReference>
<dbReference type="InterPro" id="IPR000796">
    <property type="entry name" value="Asp_trans"/>
</dbReference>
<comment type="subunit">
    <text evidence="3">Homodimer.</text>
</comment>
<feature type="domain" description="Aminotransferase class I/classII large" evidence="7">
    <location>
        <begin position="62"/>
        <end position="424"/>
    </location>
</feature>
<dbReference type="Pfam" id="PF00155">
    <property type="entry name" value="Aminotran_1_2"/>
    <property type="match status" value="1"/>
</dbReference>
<dbReference type="EC" id="2.6.1.1" evidence="8"/>
<protein>
    <submittedName>
        <fullName evidence="8">Aspartate aminotransferase</fullName>
        <ecNumber evidence="8">2.6.1.1</ecNumber>
    </submittedName>
</protein>
<dbReference type="PANTHER" id="PTHR11879">
    <property type="entry name" value="ASPARTATE AMINOTRANSFERASE"/>
    <property type="match status" value="1"/>
</dbReference>
<dbReference type="Gene3D" id="3.40.640.10">
    <property type="entry name" value="Type I PLP-dependent aspartate aminotransferase-like (Major domain)"/>
    <property type="match status" value="1"/>
</dbReference>
<comment type="cofactor">
    <cofactor evidence="1">
        <name>pyridoxal 5'-phosphate</name>
        <dbReference type="ChEBI" id="CHEBI:597326"/>
    </cofactor>
</comment>
<dbReference type="GO" id="GO:0004069">
    <property type="term" value="F:L-aspartate:2-oxoglutarate aminotransferase activity"/>
    <property type="evidence" value="ECO:0007669"/>
    <property type="project" value="UniProtKB-EC"/>
</dbReference>
<dbReference type="GO" id="GO:0006520">
    <property type="term" value="P:amino acid metabolic process"/>
    <property type="evidence" value="ECO:0007669"/>
    <property type="project" value="InterPro"/>
</dbReference>
<sequence length="431" mass="46947">MVDMGKLDYDFWVTFCLEAPNPSRNAMTATSKRPPRFATVATAPPDSILGLNEAFAADANPKKMNLSVGVYKDASGQTPVLRCVKAAEQRLVDGEKTKGYLPIDGQPDYRDHVRRLVFADSIDASRIAVVQTPGGTGALREAAALMNSQLPAIRVWISTPTWANHQSIFASENIPYDNYRYLADDKKSFDIAGMLEDLTGKTKPGDAVLLHACCHNPTGVDPTAQQWNEIAAVLAQRELLPIIDFAYQGFGNGLDEDTVAVRAITSVCAEAIVCSSFSKNFGLYSERVGAVSVMSADADTTTAVKSQLKSLVRSNYSNPPRHGAAVVATILDDSELTAMWHGELTEMRTRIKALRRQFVDTMKTTGAGHDFGFLLDQNGMFSFSGLNPMQVDELRNKYSIYIVGSGRINVAGMNEERMGELCTAVANVIEN</sequence>
<proteinExistence type="inferred from homology"/>
<organism evidence="8 9">
    <name type="scientific">Rubripirellula tenax</name>
    <dbReference type="NCBI Taxonomy" id="2528015"/>
    <lineage>
        <taxon>Bacteria</taxon>
        <taxon>Pseudomonadati</taxon>
        <taxon>Planctomycetota</taxon>
        <taxon>Planctomycetia</taxon>
        <taxon>Pirellulales</taxon>
        <taxon>Pirellulaceae</taxon>
        <taxon>Rubripirellula</taxon>
    </lineage>
</organism>
<dbReference type="NCBIfam" id="NF006719">
    <property type="entry name" value="PRK09257.1"/>
    <property type="match status" value="1"/>
</dbReference>
<evidence type="ECO:0000259" key="7">
    <source>
        <dbReference type="Pfam" id="PF00155"/>
    </source>
</evidence>
<name>A0A5C6FFN5_9BACT</name>
<evidence type="ECO:0000256" key="6">
    <source>
        <dbReference type="ARBA" id="ARBA00022898"/>
    </source>
</evidence>
<evidence type="ECO:0000256" key="5">
    <source>
        <dbReference type="ARBA" id="ARBA00022679"/>
    </source>
</evidence>
<dbReference type="CDD" id="cd00609">
    <property type="entry name" value="AAT_like"/>
    <property type="match status" value="1"/>
</dbReference>
<keyword evidence="5 8" id="KW-0808">Transferase</keyword>
<dbReference type="GO" id="GO:0042802">
    <property type="term" value="F:identical protein binding"/>
    <property type="evidence" value="ECO:0007669"/>
    <property type="project" value="TreeGrafter"/>
</dbReference>
<comment type="caution">
    <text evidence="8">The sequence shown here is derived from an EMBL/GenBank/DDBJ whole genome shotgun (WGS) entry which is preliminary data.</text>
</comment>
<comment type="similarity">
    <text evidence="2">Belongs to the class-I pyridoxal-phosphate-dependent aminotransferase family.</text>
</comment>